<protein>
    <recommendedName>
        <fullName evidence="2">Phosphoesterase</fullName>
        <ecNumber evidence="2">3.1.4.-</ecNumber>
    </recommendedName>
</protein>
<gene>
    <name evidence="4" type="ORF">LVJ94_28470</name>
</gene>
<sequence>MSRAQKPSRLLTVHEQVALQEGELRLVVVADTHSKPHPRANELIMKERPHRILHAGDIGDFSVLDQFATIAPLSAVRGNIDGQGDDIPDVRILDVRDGETSLWKLLLLHIAVNGPKLRADAVRLATAEDASVVVCGHSHVPFLGRDRGLVMFNPGSIGPRRFQLPILFGVIHIQRDRVEMRHIDCESGNVWRP</sequence>
<dbReference type="InterPro" id="IPR024654">
    <property type="entry name" value="Calcineurin-like_PHP_lpxH"/>
</dbReference>
<evidence type="ECO:0000259" key="3">
    <source>
        <dbReference type="Pfam" id="PF12850"/>
    </source>
</evidence>
<dbReference type="Proteomes" id="UP001374803">
    <property type="component" value="Chromosome"/>
</dbReference>
<accession>A0ABZ2LJ46</accession>
<dbReference type="Gene3D" id="3.60.21.10">
    <property type="match status" value="1"/>
</dbReference>
<evidence type="ECO:0000313" key="5">
    <source>
        <dbReference type="Proteomes" id="UP001374803"/>
    </source>
</evidence>
<dbReference type="NCBIfam" id="TIGR00040">
    <property type="entry name" value="yfcE"/>
    <property type="match status" value="1"/>
</dbReference>
<feature type="domain" description="Calcineurin-like phosphoesterase" evidence="3">
    <location>
        <begin position="25"/>
        <end position="175"/>
    </location>
</feature>
<evidence type="ECO:0000256" key="1">
    <source>
        <dbReference type="ARBA" id="ARBA00008950"/>
    </source>
</evidence>
<dbReference type="EMBL" id="CP089983">
    <property type="protein sequence ID" value="WXB10757.1"/>
    <property type="molecule type" value="Genomic_DNA"/>
</dbReference>
<keyword evidence="2" id="KW-0479">Metal-binding</keyword>
<dbReference type="PANTHER" id="PTHR11124">
    <property type="entry name" value="VACUOLAR SORTING PROTEIN VPS29"/>
    <property type="match status" value="1"/>
</dbReference>
<dbReference type="Pfam" id="PF12850">
    <property type="entry name" value="Metallophos_2"/>
    <property type="match status" value="1"/>
</dbReference>
<evidence type="ECO:0000256" key="2">
    <source>
        <dbReference type="RuleBase" id="RU362039"/>
    </source>
</evidence>
<dbReference type="InterPro" id="IPR029052">
    <property type="entry name" value="Metallo-depent_PP-like"/>
</dbReference>
<comment type="similarity">
    <text evidence="1 2">Belongs to the metallophosphoesterase superfamily. YfcE family.</text>
</comment>
<dbReference type="InterPro" id="IPR000979">
    <property type="entry name" value="Phosphodiesterase_MJ0936/Vps29"/>
</dbReference>
<proteinExistence type="inferred from homology"/>
<name>A0ABZ2LJ46_9BACT</name>
<organism evidence="4 5">
    <name type="scientific">Pendulispora rubella</name>
    <dbReference type="NCBI Taxonomy" id="2741070"/>
    <lineage>
        <taxon>Bacteria</taxon>
        <taxon>Pseudomonadati</taxon>
        <taxon>Myxococcota</taxon>
        <taxon>Myxococcia</taxon>
        <taxon>Myxococcales</taxon>
        <taxon>Sorangiineae</taxon>
        <taxon>Pendulisporaceae</taxon>
        <taxon>Pendulispora</taxon>
    </lineage>
</organism>
<dbReference type="RefSeq" id="WP_394840433.1">
    <property type="nucleotide sequence ID" value="NZ_CP089929.1"/>
</dbReference>
<keyword evidence="5" id="KW-1185">Reference proteome</keyword>
<dbReference type="EC" id="3.1.4.-" evidence="2"/>
<comment type="cofactor">
    <cofactor evidence="2">
        <name>a divalent metal cation</name>
        <dbReference type="ChEBI" id="CHEBI:60240"/>
    </cofactor>
</comment>
<reference evidence="4" key="1">
    <citation type="submission" date="2021-12" db="EMBL/GenBank/DDBJ databases">
        <title>Discovery of the Pendulisporaceae a myxobacterial family with distinct sporulation behavior and unique specialized metabolism.</title>
        <authorList>
            <person name="Garcia R."/>
            <person name="Popoff A."/>
            <person name="Bader C.D."/>
            <person name="Loehr J."/>
            <person name="Walesch S."/>
            <person name="Walt C."/>
            <person name="Boldt J."/>
            <person name="Bunk B."/>
            <person name="Haeckl F.J.F.P.J."/>
            <person name="Gunesch A.P."/>
            <person name="Birkelbach J."/>
            <person name="Nuebel U."/>
            <person name="Pietschmann T."/>
            <person name="Bach T."/>
            <person name="Mueller R."/>
        </authorList>
    </citation>
    <scope>NUCLEOTIDE SEQUENCE</scope>
    <source>
        <strain evidence="4">MSr11367</strain>
    </source>
</reference>
<evidence type="ECO:0000313" key="4">
    <source>
        <dbReference type="EMBL" id="WXB10757.1"/>
    </source>
</evidence>
<dbReference type="SUPFAM" id="SSF56300">
    <property type="entry name" value="Metallo-dependent phosphatases"/>
    <property type="match status" value="1"/>
</dbReference>